<dbReference type="InterPro" id="IPR029044">
    <property type="entry name" value="Nucleotide-diphossugar_trans"/>
</dbReference>
<keyword evidence="1" id="KW-1133">Transmembrane helix</keyword>
<keyword evidence="1" id="KW-0812">Transmembrane</keyword>
<organism evidence="3">
    <name type="scientific">hydrothermal vent metagenome</name>
    <dbReference type="NCBI Taxonomy" id="652676"/>
    <lineage>
        <taxon>unclassified sequences</taxon>
        <taxon>metagenomes</taxon>
        <taxon>ecological metagenomes</taxon>
    </lineage>
</organism>
<dbReference type="PANTHER" id="PTHR43630">
    <property type="entry name" value="POLY-BETA-1,6-N-ACETYL-D-GLUCOSAMINE SYNTHASE"/>
    <property type="match status" value="1"/>
</dbReference>
<feature type="transmembrane region" description="Helical" evidence="1">
    <location>
        <begin position="277"/>
        <end position="297"/>
    </location>
</feature>
<dbReference type="EC" id="2.4.1.-" evidence="3"/>
<feature type="transmembrane region" description="Helical" evidence="1">
    <location>
        <begin position="252"/>
        <end position="270"/>
    </location>
</feature>
<protein>
    <submittedName>
        <fullName evidence="3">Glycosyltransferase</fullName>
        <ecNumber evidence="3">2.4.1.-</ecNumber>
    </submittedName>
</protein>
<keyword evidence="1" id="KW-0472">Membrane</keyword>
<dbReference type="Pfam" id="PF00535">
    <property type="entry name" value="Glycos_transf_2"/>
    <property type="match status" value="1"/>
</dbReference>
<proteinExistence type="predicted"/>
<evidence type="ECO:0000313" key="3">
    <source>
        <dbReference type="EMBL" id="SFV66019.1"/>
    </source>
</evidence>
<dbReference type="GO" id="GO:0016757">
    <property type="term" value="F:glycosyltransferase activity"/>
    <property type="evidence" value="ECO:0007669"/>
    <property type="project" value="UniProtKB-KW"/>
</dbReference>
<accession>A0A1W1CJS5</accession>
<dbReference type="Gene3D" id="3.90.550.10">
    <property type="entry name" value="Spore Coat Polysaccharide Biosynthesis Protein SpsA, Chain A"/>
    <property type="match status" value="1"/>
</dbReference>
<gene>
    <name evidence="3" type="ORF">MNB_SV-3-340</name>
</gene>
<feature type="domain" description="Glycosyltransferase 2-like" evidence="2">
    <location>
        <begin position="9"/>
        <end position="146"/>
    </location>
</feature>
<reference evidence="3" key="1">
    <citation type="submission" date="2016-10" db="EMBL/GenBank/DDBJ databases">
        <authorList>
            <person name="de Groot N.N."/>
        </authorList>
    </citation>
    <scope>NUCLEOTIDE SEQUENCE</scope>
</reference>
<dbReference type="PANTHER" id="PTHR43630:SF2">
    <property type="entry name" value="GLYCOSYLTRANSFERASE"/>
    <property type="match status" value="1"/>
</dbReference>
<dbReference type="AlphaFoldDB" id="A0A1W1CJS5"/>
<evidence type="ECO:0000259" key="2">
    <source>
        <dbReference type="Pfam" id="PF00535"/>
    </source>
</evidence>
<dbReference type="SUPFAM" id="SSF53448">
    <property type="entry name" value="Nucleotide-diphospho-sugar transferases"/>
    <property type="match status" value="1"/>
</dbReference>
<dbReference type="InterPro" id="IPR001173">
    <property type="entry name" value="Glyco_trans_2-like"/>
</dbReference>
<keyword evidence="3" id="KW-0328">Glycosyltransferase</keyword>
<evidence type="ECO:0000256" key="1">
    <source>
        <dbReference type="SAM" id="Phobius"/>
    </source>
</evidence>
<dbReference type="CDD" id="cd02525">
    <property type="entry name" value="Succinoglycan_BP_ExoA"/>
    <property type="match status" value="1"/>
</dbReference>
<keyword evidence="3" id="KW-0808">Transferase</keyword>
<sequence length="340" mass="38854">MIFDRPNISIIIPVYNEENYIAACLDSMLESDYSNDKMEIFVVDGGSEDRTIEIIQEYQTRHPFLKLLHNAKKIVPVAMNIAIKEATGEYIIRLDAHASYPKDYFSKLIEYHKKLDAQNVGAVIRTEVKNKTKKSLSIKEVLSHKLGVGNSNFRTGIESVQEVDTVPFGCYKKEVFEKYGFYDERLIRNQDIELNKRIINAGGKIYLIPEVECTYFARENFKDLAKNNFANGKWNILTAYYTKTLNSLSVRHFVPLLFVLSLIISALLALCSPYFGIFGLVSMVSYLTLVIIISLKLRDNSNSFVYLVLSFLTLHLSYGVGSLVGIFKVIKIIFQRGKYE</sequence>
<name>A0A1W1CJS5_9ZZZZ</name>
<feature type="transmembrane region" description="Helical" evidence="1">
    <location>
        <begin position="303"/>
        <end position="330"/>
    </location>
</feature>
<dbReference type="EMBL" id="FPHI01000027">
    <property type="protein sequence ID" value="SFV66019.1"/>
    <property type="molecule type" value="Genomic_DNA"/>
</dbReference>